<dbReference type="InterPro" id="IPR040376">
    <property type="entry name" value="At4g28100-like"/>
</dbReference>
<protein>
    <submittedName>
        <fullName evidence="5">GPI-anchored protein</fullName>
    </submittedName>
</protein>
<organism evidence="5 6">
    <name type="scientific">Perilla frutescens var. hirtella</name>
    <name type="common">Perilla citriodora</name>
    <name type="synonym">Perilla setoyensis</name>
    <dbReference type="NCBI Taxonomy" id="608512"/>
    <lineage>
        <taxon>Eukaryota</taxon>
        <taxon>Viridiplantae</taxon>
        <taxon>Streptophyta</taxon>
        <taxon>Embryophyta</taxon>
        <taxon>Tracheophyta</taxon>
        <taxon>Spermatophyta</taxon>
        <taxon>Magnoliopsida</taxon>
        <taxon>eudicotyledons</taxon>
        <taxon>Gunneridae</taxon>
        <taxon>Pentapetalae</taxon>
        <taxon>asterids</taxon>
        <taxon>lamiids</taxon>
        <taxon>Lamiales</taxon>
        <taxon>Lamiaceae</taxon>
        <taxon>Nepetoideae</taxon>
        <taxon>Elsholtzieae</taxon>
        <taxon>Perilla</taxon>
    </lineage>
</organism>
<evidence type="ECO:0000313" key="6">
    <source>
        <dbReference type="Proteomes" id="UP001190926"/>
    </source>
</evidence>
<dbReference type="AlphaFoldDB" id="A0AAD4P145"/>
<dbReference type="PANTHER" id="PTHR34056:SF1">
    <property type="entry name" value="GPI-ANCHORED PROTEIN"/>
    <property type="match status" value="1"/>
</dbReference>
<feature type="chain" id="PRO_5042059896" evidence="3">
    <location>
        <begin position="23"/>
        <end position="343"/>
    </location>
</feature>
<accession>A0AAD4P145</accession>
<feature type="signal peptide" evidence="3">
    <location>
        <begin position="1"/>
        <end position="22"/>
    </location>
</feature>
<name>A0AAD4P145_PERFH</name>
<keyword evidence="6" id="KW-1185">Reference proteome</keyword>
<gene>
    <name evidence="5" type="ORF">C2S53_001882</name>
</gene>
<comment type="caution">
    <text evidence="5">The sequence shown here is derived from an EMBL/GenBank/DDBJ whole genome shotgun (WGS) entry which is preliminary data.</text>
</comment>
<evidence type="ECO:0000256" key="2">
    <source>
        <dbReference type="SAM" id="Phobius"/>
    </source>
</evidence>
<keyword evidence="3" id="KW-0732">Signal</keyword>
<keyword evidence="2" id="KW-0812">Transmembrane</keyword>
<evidence type="ECO:0000256" key="1">
    <source>
        <dbReference type="SAM" id="MobiDB-lite"/>
    </source>
</evidence>
<proteinExistence type="predicted"/>
<evidence type="ECO:0000259" key="4">
    <source>
        <dbReference type="Pfam" id="PF19160"/>
    </source>
</evidence>
<feature type="transmembrane region" description="Helical" evidence="2">
    <location>
        <begin position="322"/>
        <end position="341"/>
    </location>
</feature>
<dbReference type="EMBL" id="SDAM02001444">
    <property type="protein sequence ID" value="KAH6822207.1"/>
    <property type="molecule type" value="Genomic_DNA"/>
</dbReference>
<dbReference type="InterPro" id="IPR043891">
    <property type="entry name" value="SPARK"/>
</dbReference>
<reference evidence="5 6" key="1">
    <citation type="journal article" date="2021" name="Nat. Commun.">
        <title>Incipient diploidization of the medicinal plant Perilla within 10,000 years.</title>
        <authorList>
            <person name="Zhang Y."/>
            <person name="Shen Q."/>
            <person name="Leng L."/>
            <person name="Zhang D."/>
            <person name="Chen S."/>
            <person name="Shi Y."/>
            <person name="Ning Z."/>
            <person name="Chen S."/>
        </authorList>
    </citation>
    <scope>NUCLEOTIDE SEQUENCE [LARGE SCALE GENOMIC DNA]</scope>
    <source>
        <strain evidence="6">cv. PC099</strain>
    </source>
</reference>
<dbReference type="Pfam" id="PF19160">
    <property type="entry name" value="SPARK"/>
    <property type="match status" value="1"/>
</dbReference>
<feature type="region of interest" description="Disordered" evidence="1">
    <location>
        <begin position="34"/>
        <end position="59"/>
    </location>
</feature>
<sequence>MSEGIIFLLITFLFTTFHTLSALPVLPDPDPAAVNTQTLHRSPPSPPITIPAFPEQSEASGCPLDLPDQLFHGIKSACGAKPHHRPDPNSYSGQLHRTRCCPVLAAWLYSAYSDTALRSPTAAKSSPPQTPSYEMPVLPDDSETCVDSLEKALGSRGIELGRPNETCDVVYCYCGIRLHPFSCSEAFSVNSRGKLVGGDAVEKLERDCFSGGVAGGGLGGCSKCLNSLYLLNGERTGRSNKTERTSKMHNRDCELMGLTWLLNKDRSAYIHTVSAVLRALMMNTDDESDPTFCSLNSDGMPLAVDSSEINNQSSSTFLEISLHQYLLPLSLLYMSFIFLVIRY</sequence>
<dbReference type="Proteomes" id="UP001190926">
    <property type="component" value="Unassembled WGS sequence"/>
</dbReference>
<dbReference type="PANTHER" id="PTHR34056">
    <property type="entry name" value="GPI-ANCHORED PROTEIN"/>
    <property type="match status" value="1"/>
</dbReference>
<evidence type="ECO:0000256" key="3">
    <source>
        <dbReference type="SAM" id="SignalP"/>
    </source>
</evidence>
<keyword evidence="2" id="KW-1133">Transmembrane helix</keyword>
<feature type="domain" description="SPARK" evidence="4">
    <location>
        <begin position="58"/>
        <end position="241"/>
    </location>
</feature>
<evidence type="ECO:0000313" key="5">
    <source>
        <dbReference type="EMBL" id="KAH6822207.1"/>
    </source>
</evidence>
<keyword evidence="2" id="KW-0472">Membrane</keyword>